<keyword evidence="3" id="KW-1185">Reference proteome</keyword>
<keyword evidence="1" id="KW-1133">Transmembrane helix</keyword>
<evidence type="ECO:0000313" key="2">
    <source>
        <dbReference type="EMBL" id="KAF2684201.1"/>
    </source>
</evidence>
<evidence type="ECO:0000256" key="1">
    <source>
        <dbReference type="SAM" id="Phobius"/>
    </source>
</evidence>
<dbReference type="AlphaFoldDB" id="A0A6G1J1X1"/>
<feature type="non-terminal residue" evidence="2">
    <location>
        <position position="105"/>
    </location>
</feature>
<evidence type="ECO:0000313" key="3">
    <source>
        <dbReference type="Proteomes" id="UP000799291"/>
    </source>
</evidence>
<sequence>MGNDVFNGFWVNWEHGRIEGATLTLPIYQGLILVSFLTLFVQFSGACFWRILCFIIHQFRSTPTAQDGLFHQQQTILRNSVTAPNALWNLGRITVAWRDKVKAPI</sequence>
<reference evidence="2" key="1">
    <citation type="journal article" date="2020" name="Stud. Mycol.">
        <title>101 Dothideomycetes genomes: a test case for predicting lifestyles and emergence of pathogens.</title>
        <authorList>
            <person name="Haridas S."/>
            <person name="Albert R."/>
            <person name="Binder M."/>
            <person name="Bloem J."/>
            <person name="Labutti K."/>
            <person name="Salamov A."/>
            <person name="Andreopoulos B."/>
            <person name="Baker S."/>
            <person name="Barry K."/>
            <person name="Bills G."/>
            <person name="Bluhm B."/>
            <person name="Cannon C."/>
            <person name="Castanera R."/>
            <person name="Culley D."/>
            <person name="Daum C."/>
            <person name="Ezra D."/>
            <person name="Gonzalez J."/>
            <person name="Henrissat B."/>
            <person name="Kuo A."/>
            <person name="Liang C."/>
            <person name="Lipzen A."/>
            <person name="Lutzoni F."/>
            <person name="Magnuson J."/>
            <person name="Mondo S."/>
            <person name="Nolan M."/>
            <person name="Ohm R."/>
            <person name="Pangilinan J."/>
            <person name="Park H.-J."/>
            <person name="Ramirez L."/>
            <person name="Alfaro M."/>
            <person name="Sun H."/>
            <person name="Tritt A."/>
            <person name="Yoshinaga Y."/>
            <person name="Zwiers L.-H."/>
            <person name="Turgeon B."/>
            <person name="Goodwin S."/>
            <person name="Spatafora J."/>
            <person name="Crous P."/>
            <person name="Grigoriev I."/>
        </authorList>
    </citation>
    <scope>NUCLEOTIDE SEQUENCE</scope>
    <source>
        <strain evidence="2">CBS 122367</strain>
    </source>
</reference>
<protein>
    <submittedName>
        <fullName evidence="2">Uncharacterized protein</fullName>
    </submittedName>
</protein>
<name>A0A6G1J1X1_9PLEO</name>
<feature type="transmembrane region" description="Helical" evidence="1">
    <location>
        <begin position="27"/>
        <end position="52"/>
    </location>
</feature>
<keyword evidence="1" id="KW-0472">Membrane</keyword>
<dbReference type="OrthoDB" id="3732200at2759"/>
<proteinExistence type="predicted"/>
<organism evidence="2 3">
    <name type="scientific">Lentithecium fluviatile CBS 122367</name>
    <dbReference type="NCBI Taxonomy" id="1168545"/>
    <lineage>
        <taxon>Eukaryota</taxon>
        <taxon>Fungi</taxon>
        <taxon>Dikarya</taxon>
        <taxon>Ascomycota</taxon>
        <taxon>Pezizomycotina</taxon>
        <taxon>Dothideomycetes</taxon>
        <taxon>Pleosporomycetidae</taxon>
        <taxon>Pleosporales</taxon>
        <taxon>Massarineae</taxon>
        <taxon>Lentitheciaceae</taxon>
        <taxon>Lentithecium</taxon>
    </lineage>
</organism>
<gene>
    <name evidence="2" type="ORF">K458DRAFT_282201</name>
</gene>
<keyword evidence="1" id="KW-0812">Transmembrane</keyword>
<dbReference type="Proteomes" id="UP000799291">
    <property type="component" value="Unassembled WGS sequence"/>
</dbReference>
<dbReference type="EMBL" id="MU005582">
    <property type="protein sequence ID" value="KAF2684201.1"/>
    <property type="molecule type" value="Genomic_DNA"/>
</dbReference>
<accession>A0A6G1J1X1</accession>